<reference evidence="2 3" key="1">
    <citation type="journal article" date="2018" name="New Phytol.">
        <title>Comparative genomics and transcriptomics depict ericoid mycorrhizal fungi as versatile saprotrophs and plant mutualists.</title>
        <authorList>
            <person name="Martino E."/>
            <person name="Morin E."/>
            <person name="Grelet G.A."/>
            <person name="Kuo A."/>
            <person name="Kohler A."/>
            <person name="Daghino S."/>
            <person name="Barry K.W."/>
            <person name="Cichocki N."/>
            <person name="Clum A."/>
            <person name="Dockter R.B."/>
            <person name="Hainaut M."/>
            <person name="Kuo R.C."/>
            <person name="LaButti K."/>
            <person name="Lindahl B.D."/>
            <person name="Lindquist E.A."/>
            <person name="Lipzen A."/>
            <person name="Khouja H.R."/>
            <person name="Magnuson J."/>
            <person name="Murat C."/>
            <person name="Ohm R.A."/>
            <person name="Singer S.W."/>
            <person name="Spatafora J.W."/>
            <person name="Wang M."/>
            <person name="Veneault-Fourrey C."/>
            <person name="Henrissat B."/>
            <person name="Grigoriev I.V."/>
            <person name="Martin F.M."/>
            <person name="Perotto S."/>
        </authorList>
    </citation>
    <scope>NUCLEOTIDE SEQUENCE [LARGE SCALE GENOMIC DNA]</scope>
    <source>
        <strain evidence="2 3">ATCC 22711</strain>
    </source>
</reference>
<organism evidence="2 3">
    <name type="scientific">Amorphotheca resinae ATCC 22711</name>
    <dbReference type="NCBI Taxonomy" id="857342"/>
    <lineage>
        <taxon>Eukaryota</taxon>
        <taxon>Fungi</taxon>
        <taxon>Dikarya</taxon>
        <taxon>Ascomycota</taxon>
        <taxon>Pezizomycotina</taxon>
        <taxon>Leotiomycetes</taxon>
        <taxon>Helotiales</taxon>
        <taxon>Amorphothecaceae</taxon>
        <taxon>Amorphotheca</taxon>
    </lineage>
</organism>
<feature type="region of interest" description="Disordered" evidence="1">
    <location>
        <begin position="1"/>
        <end position="171"/>
    </location>
</feature>
<dbReference type="STRING" id="857342.A0A2T3B5Q4"/>
<dbReference type="EMBL" id="KZ679009">
    <property type="protein sequence ID" value="PSS22087.1"/>
    <property type="molecule type" value="Genomic_DNA"/>
</dbReference>
<dbReference type="AlphaFoldDB" id="A0A2T3B5Q4"/>
<feature type="compositionally biased region" description="Polar residues" evidence="1">
    <location>
        <begin position="137"/>
        <end position="148"/>
    </location>
</feature>
<evidence type="ECO:0000256" key="1">
    <source>
        <dbReference type="SAM" id="MobiDB-lite"/>
    </source>
</evidence>
<evidence type="ECO:0000313" key="3">
    <source>
        <dbReference type="Proteomes" id="UP000241818"/>
    </source>
</evidence>
<sequence length="676" mass="75034">MSGGRKHQASLNAFFKPVQPSSKPAAPVSSRPSPSTTVNGTPSNVPRPAFSHSSNTVNGSASEAVNPTASQPAKPAHDQGGYNSSLLSPSPNNDPSEGPPSLSQQLIQPPAVSSSFSSGRIIRSSDDEDSDSDSSLVDLTTLLQSHRSNIPPKPSTNKDTPSTPSASRFTSRNLDYKTSPIVVPKYKFDLKYLADLARTDDAAEASSKRVKALSALEDENSTLLPTGANSNETKTSHLDLLGSVVKDREEGEVQRVTRAIKRTEATLSEHRWYFFDTEAKPSKTKRSPFPTEFVTDDWKKDLSDPQVRYQTFISGFAEDMVSFGKTLPDEIFLWVLDELCREPSAPLRSSYSNTLRESSEQVHRLIVPDVVQKLFKDLGGSPAAISISQKIQSISGVRDPYGRRQWDELRSVIGFLGDIASSLRQEVRVYIICLLLRMCADGVVFENVDLFDGVRETISRLCRYIPEESWEACCQEICTSLFNCVEEPTLRLQVVESVPSFPPRMHDLRRRLAMSFYFNDISYCTKHSHLLMDLDLFIKRLEDPTFDLTPQTDYRELAALISLLDIAIDDARSAELDLTDVNEERRFDKDIDDLAASIRDIMKSIGNPGAAFISRIEAKEVLELVAQRIADTLRSKPKPKQTVFDGPRGRAEEDLEGERAGIQSFLSRMKSTAGKV</sequence>
<feature type="compositionally biased region" description="Low complexity" evidence="1">
    <location>
        <begin position="16"/>
        <end position="35"/>
    </location>
</feature>
<evidence type="ECO:0000313" key="2">
    <source>
        <dbReference type="EMBL" id="PSS22087.1"/>
    </source>
</evidence>
<feature type="region of interest" description="Disordered" evidence="1">
    <location>
        <begin position="636"/>
        <end position="657"/>
    </location>
</feature>
<feature type="compositionally biased region" description="Polar residues" evidence="1">
    <location>
        <begin position="155"/>
        <end position="171"/>
    </location>
</feature>
<protein>
    <submittedName>
        <fullName evidence="2">Uncharacterized protein</fullName>
    </submittedName>
</protein>
<proteinExistence type="predicted"/>
<name>A0A2T3B5Q4_AMORE</name>
<gene>
    <name evidence="2" type="ORF">M430DRAFT_17644</name>
</gene>
<dbReference type="Proteomes" id="UP000241818">
    <property type="component" value="Unassembled WGS sequence"/>
</dbReference>
<dbReference type="OrthoDB" id="5350396at2759"/>
<dbReference type="InParanoid" id="A0A2T3B5Q4"/>
<dbReference type="RefSeq" id="XP_024722242.1">
    <property type="nucleotide sequence ID" value="XM_024863716.1"/>
</dbReference>
<feature type="compositionally biased region" description="Low complexity" evidence="1">
    <location>
        <begin position="83"/>
        <end position="122"/>
    </location>
</feature>
<dbReference type="SUPFAM" id="SSF48371">
    <property type="entry name" value="ARM repeat"/>
    <property type="match status" value="1"/>
</dbReference>
<dbReference type="InterPro" id="IPR016024">
    <property type="entry name" value="ARM-type_fold"/>
</dbReference>
<feature type="compositionally biased region" description="Polar residues" evidence="1">
    <location>
        <begin position="51"/>
        <end position="71"/>
    </location>
</feature>
<accession>A0A2T3B5Q4</accession>
<dbReference type="GeneID" id="36571797"/>
<keyword evidence="3" id="KW-1185">Reference proteome</keyword>